<dbReference type="SUPFAM" id="SSF46894">
    <property type="entry name" value="C-terminal effector domain of the bipartite response regulators"/>
    <property type="match status" value="1"/>
</dbReference>
<dbReference type="SMART" id="SM00421">
    <property type="entry name" value="HTH_LUXR"/>
    <property type="match status" value="1"/>
</dbReference>
<protein>
    <submittedName>
        <fullName evidence="4">Transcriptional regulator</fullName>
    </submittedName>
</protein>
<dbReference type="PANTHER" id="PTHR16305:SF35">
    <property type="entry name" value="TRANSCRIPTIONAL ACTIVATOR DOMAIN"/>
    <property type="match status" value="1"/>
</dbReference>
<keyword evidence="1" id="KW-0547">Nucleotide-binding</keyword>
<dbReference type="Pfam" id="PF00196">
    <property type="entry name" value="GerE"/>
    <property type="match status" value="1"/>
</dbReference>
<dbReference type="InterPro" id="IPR036388">
    <property type="entry name" value="WH-like_DNA-bd_sf"/>
</dbReference>
<dbReference type="InterPro" id="IPR000792">
    <property type="entry name" value="Tscrpt_reg_LuxR_C"/>
</dbReference>
<dbReference type="PANTHER" id="PTHR16305">
    <property type="entry name" value="TESTICULAR SOLUBLE ADENYLYL CYCLASE"/>
    <property type="match status" value="1"/>
</dbReference>
<dbReference type="PRINTS" id="PR00038">
    <property type="entry name" value="HTHLUXR"/>
</dbReference>
<dbReference type="SUPFAM" id="SSF52540">
    <property type="entry name" value="P-loop containing nucleoside triphosphate hydrolases"/>
    <property type="match status" value="1"/>
</dbReference>
<keyword evidence="2" id="KW-0067">ATP-binding</keyword>
<feature type="domain" description="HTH luxR-type" evidence="3">
    <location>
        <begin position="846"/>
        <end position="909"/>
    </location>
</feature>
<evidence type="ECO:0000256" key="1">
    <source>
        <dbReference type="ARBA" id="ARBA00022741"/>
    </source>
</evidence>
<dbReference type="InterPro" id="IPR016032">
    <property type="entry name" value="Sig_transdc_resp-reg_C-effctor"/>
</dbReference>
<dbReference type="Gene3D" id="1.10.10.10">
    <property type="entry name" value="Winged helix-like DNA-binding domain superfamily/Winged helix DNA-binding domain"/>
    <property type="match status" value="1"/>
</dbReference>
<accession>A0ABQ3MH41</accession>
<reference evidence="5" key="1">
    <citation type="journal article" date="2019" name="Int. J. Syst. Evol. Microbiol.">
        <title>The Global Catalogue of Microorganisms (GCM) 10K type strain sequencing project: providing services to taxonomists for standard genome sequencing and annotation.</title>
        <authorList>
            <consortium name="The Broad Institute Genomics Platform"/>
            <consortium name="The Broad Institute Genome Sequencing Center for Infectious Disease"/>
            <person name="Wu L."/>
            <person name="Ma J."/>
        </authorList>
    </citation>
    <scope>NUCLEOTIDE SEQUENCE [LARGE SCALE GENOMIC DNA]</scope>
    <source>
        <strain evidence="5">CGMCC 4.7367</strain>
    </source>
</reference>
<dbReference type="InterPro" id="IPR027417">
    <property type="entry name" value="P-loop_NTPase"/>
</dbReference>
<proteinExistence type="predicted"/>
<keyword evidence="5" id="KW-1185">Reference proteome</keyword>
<organism evidence="4 5">
    <name type="scientific">Lentzea cavernae</name>
    <dbReference type="NCBI Taxonomy" id="2020703"/>
    <lineage>
        <taxon>Bacteria</taxon>
        <taxon>Bacillati</taxon>
        <taxon>Actinomycetota</taxon>
        <taxon>Actinomycetes</taxon>
        <taxon>Pseudonocardiales</taxon>
        <taxon>Pseudonocardiaceae</taxon>
        <taxon>Lentzea</taxon>
    </lineage>
</organism>
<sequence>MLVGRDGERDHVERALGLASAGRGAALVVRGEAGIGKSALLDHAVAAAGDMRVLRGVGIESEAELAFGALHLLLYPYLDRLDLLPGPQAAALRGAFGLSDDTATPFLIGAATLTLLAELAAERPLLCVVDDAQWLDRGSSDALLFAARRFQADPVVVLFAVRDTAVPFHTPGIEELRLPGLSPEAAAGLLDDRSPGLTAPVRARVLEEAGGNPLALLELGAARLAAQREGRAEPAHQVGPLPVTRRVQDAFREQIVGLPPACQSILLVAAADRFAGMDAVLRVARAVGADVSDLDAAERAGLISVADGELAFRHPLVRAAAYQCATHHQRIAVHRAFAEALSSPEVLDRRAWHLAAATTEPDEAVAAELERTALRAERRGGAMAVSAAYDRAGRLSVDPELKARRIAKAALAAYDAGKPDRAARLAVEVTSLTGDPAVVADVTLLRGQIEYERKSPEADAALACEAARLVLDSDPERALVMLTEMSCAGRDAGALHLVAEAGRMLARLRLEPDSRHRASADAQISWGDLLRGRPEHAAGPLRAILEIGRLPDEDVMHRVVAGFSGLMLADDRATAAVMETMIAEVRASGALTWIPYAQEVLAFAEMLRGDFVTAQTALAEAVALSTEFGMDTEVALLRATSVWLAAVTGDERRCRALAAEVLPVLDGRHAVGTALTFWGLGLLDLAAGRYGTAFDALHAVCTGPARYDFPIRAVPDLVEAAVRDGDPGRVTEQLAAFERWAAHVDSPIATALLHRCRAMAEDTADAEEHYRAALDLHAEHGGRFDQARTQLLHGEWLRRRRRRGEARTELAAALAAFTRLGASTWEARATTELTALGERPALEPVAADALKNLTPQEVQVVRLAAAGLSNKEIGAQLFLSPRTIGHHLYRAYPKLGVTRRIELAQLGLE</sequence>
<dbReference type="Proteomes" id="UP000605568">
    <property type="component" value="Unassembled WGS sequence"/>
</dbReference>
<evidence type="ECO:0000313" key="5">
    <source>
        <dbReference type="Proteomes" id="UP000605568"/>
    </source>
</evidence>
<evidence type="ECO:0000259" key="3">
    <source>
        <dbReference type="PROSITE" id="PS50043"/>
    </source>
</evidence>
<dbReference type="Pfam" id="PF13191">
    <property type="entry name" value="AAA_16"/>
    <property type="match status" value="1"/>
</dbReference>
<comment type="caution">
    <text evidence="4">The sequence shown here is derived from an EMBL/GenBank/DDBJ whole genome shotgun (WGS) entry which is preliminary data.</text>
</comment>
<evidence type="ECO:0000256" key="2">
    <source>
        <dbReference type="ARBA" id="ARBA00022840"/>
    </source>
</evidence>
<dbReference type="PROSITE" id="PS00622">
    <property type="entry name" value="HTH_LUXR_1"/>
    <property type="match status" value="1"/>
</dbReference>
<dbReference type="CDD" id="cd06170">
    <property type="entry name" value="LuxR_C_like"/>
    <property type="match status" value="1"/>
</dbReference>
<dbReference type="InterPro" id="IPR041664">
    <property type="entry name" value="AAA_16"/>
</dbReference>
<dbReference type="EMBL" id="BNAR01000004">
    <property type="protein sequence ID" value="GHH40763.1"/>
    <property type="molecule type" value="Genomic_DNA"/>
</dbReference>
<dbReference type="RefSeq" id="WP_191298938.1">
    <property type="nucleotide sequence ID" value="NZ_BNAR01000004.1"/>
</dbReference>
<evidence type="ECO:0000313" key="4">
    <source>
        <dbReference type="EMBL" id="GHH40763.1"/>
    </source>
</evidence>
<dbReference type="PROSITE" id="PS50043">
    <property type="entry name" value="HTH_LUXR_2"/>
    <property type="match status" value="1"/>
</dbReference>
<name>A0ABQ3MH41_9PSEU</name>
<gene>
    <name evidence="4" type="ORF">GCM10017774_34710</name>
</gene>